<reference evidence="1 2" key="1">
    <citation type="submission" date="2016-10" db="EMBL/GenBank/DDBJ databases">
        <authorList>
            <person name="de Groot N.N."/>
        </authorList>
    </citation>
    <scope>NUCLEOTIDE SEQUENCE [LARGE SCALE GENOMIC DNA]</scope>
    <source>
        <strain evidence="1 2">DSM 44908</strain>
    </source>
</reference>
<accession>A0A1I0UAE8</accession>
<gene>
    <name evidence="1" type="ORF">SAMN05444374_11626</name>
</gene>
<evidence type="ECO:0000313" key="2">
    <source>
        <dbReference type="Proteomes" id="UP000182054"/>
    </source>
</evidence>
<protein>
    <submittedName>
        <fullName evidence="1">Uncharacterized protein</fullName>
    </submittedName>
</protein>
<name>A0A1I0UAE8_9NOCA</name>
<dbReference type="AlphaFoldDB" id="A0A1I0UAE8"/>
<evidence type="ECO:0000313" key="1">
    <source>
        <dbReference type="EMBL" id="SFA60797.1"/>
    </source>
</evidence>
<dbReference type="EMBL" id="FOJN01000016">
    <property type="protein sequence ID" value="SFA60797.1"/>
    <property type="molecule type" value="Genomic_DNA"/>
</dbReference>
<organism evidence="1 2">
    <name type="scientific">Rhodococcoides kroppenstedtii</name>
    <dbReference type="NCBI Taxonomy" id="293050"/>
    <lineage>
        <taxon>Bacteria</taxon>
        <taxon>Bacillati</taxon>
        <taxon>Actinomycetota</taxon>
        <taxon>Actinomycetes</taxon>
        <taxon>Mycobacteriales</taxon>
        <taxon>Nocardiaceae</taxon>
        <taxon>Rhodococcoides</taxon>
    </lineage>
</organism>
<sequence length="92" mass="10757">MLKEHLSPGGAWHRAHLDGQQWTNTESLLWGIWHKLDHLDARLVWQKRKRPKWPKFKTFPWSKDKLTVGDRGEATSQDVVDYLRSIAPPSST</sequence>
<proteinExistence type="predicted"/>
<dbReference type="Proteomes" id="UP000182054">
    <property type="component" value="Unassembled WGS sequence"/>
</dbReference>